<proteinExistence type="predicted"/>
<dbReference type="Proteomes" id="UP001140949">
    <property type="component" value="Unassembled WGS sequence"/>
</dbReference>
<sequence>MHQEIQDDWESMTCSNRMYGKANGLLTSQFLDASYFFNRAESIEGIEKLTGQAFESSWISSVALASLDEKTLVKAFWLVISRWRHSTSRRRRSTSWLWLGGSILRESGLFLSIMM</sequence>
<protein>
    <submittedName>
        <fullName evidence="1">Uncharacterized protein</fullName>
    </submittedName>
</protein>
<organism evidence="1 2">
    <name type="scientific">Iris pallida</name>
    <name type="common">Sweet iris</name>
    <dbReference type="NCBI Taxonomy" id="29817"/>
    <lineage>
        <taxon>Eukaryota</taxon>
        <taxon>Viridiplantae</taxon>
        <taxon>Streptophyta</taxon>
        <taxon>Embryophyta</taxon>
        <taxon>Tracheophyta</taxon>
        <taxon>Spermatophyta</taxon>
        <taxon>Magnoliopsida</taxon>
        <taxon>Liliopsida</taxon>
        <taxon>Asparagales</taxon>
        <taxon>Iridaceae</taxon>
        <taxon>Iridoideae</taxon>
        <taxon>Irideae</taxon>
        <taxon>Iris</taxon>
    </lineage>
</organism>
<name>A0AAX6EXP7_IRIPA</name>
<evidence type="ECO:0000313" key="1">
    <source>
        <dbReference type="EMBL" id="KAJ6808890.1"/>
    </source>
</evidence>
<gene>
    <name evidence="1" type="ORF">M6B38_166125</name>
</gene>
<dbReference type="EMBL" id="JANAVB010033219">
    <property type="protein sequence ID" value="KAJ6808890.1"/>
    <property type="molecule type" value="Genomic_DNA"/>
</dbReference>
<comment type="caution">
    <text evidence="1">The sequence shown here is derived from an EMBL/GenBank/DDBJ whole genome shotgun (WGS) entry which is preliminary data.</text>
</comment>
<reference evidence="1" key="1">
    <citation type="journal article" date="2023" name="GigaByte">
        <title>Genome assembly of the bearded iris, Iris pallida Lam.</title>
        <authorList>
            <person name="Bruccoleri R.E."/>
            <person name="Oakeley E.J."/>
            <person name="Faust A.M.E."/>
            <person name="Altorfer M."/>
            <person name="Dessus-Babus S."/>
            <person name="Burckhardt D."/>
            <person name="Oertli M."/>
            <person name="Naumann U."/>
            <person name="Petersen F."/>
            <person name="Wong J."/>
        </authorList>
    </citation>
    <scope>NUCLEOTIDE SEQUENCE</scope>
    <source>
        <strain evidence="1">GSM-AAB239-AS_SAM_17_03QT</strain>
    </source>
</reference>
<accession>A0AAX6EXP7</accession>
<reference evidence="1" key="2">
    <citation type="submission" date="2023-04" db="EMBL/GenBank/DDBJ databases">
        <authorList>
            <person name="Bruccoleri R.E."/>
            <person name="Oakeley E.J."/>
            <person name="Faust A.-M."/>
            <person name="Dessus-Babus S."/>
            <person name="Altorfer M."/>
            <person name="Burckhardt D."/>
            <person name="Oertli M."/>
            <person name="Naumann U."/>
            <person name="Petersen F."/>
            <person name="Wong J."/>
        </authorList>
    </citation>
    <scope>NUCLEOTIDE SEQUENCE</scope>
    <source>
        <strain evidence="1">GSM-AAB239-AS_SAM_17_03QT</strain>
        <tissue evidence="1">Leaf</tissue>
    </source>
</reference>
<keyword evidence="2" id="KW-1185">Reference proteome</keyword>
<evidence type="ECO:0000313" key="2">
    <source>
        <dbReference type="Proteomes" id="UP001140949"/>
    </source>
</evidence>
<dbReference type="AlphaFoldDB" id="A0AAX6EXP7"/>